<evidence type="ECO:0000313" key="1">
    <source>
        <dbReference type="EMBL" id="ATX64651.1"/>
    </source>
</evidence>
<protein>
    <submittedName>
        <fullName evidence="1">Class I SAM-dependent methyltransferase</fullName>
    </submittedName>
</protein>
<keyword evidence="2" id="KW-1185">Reference proteome</keyword>
<dbReference type="InterPro" id="IPR029063">
    <property type="entry name" value="SAM-dependent_MTases_sf"/>
</dbReference>
<dbReference type="KEGG" id="rbg:BG454_01400"/>
<gene>
    <name evidence="1" type="ORF">BG454_01400</name>
</gene>
<proteinExistence type="predicted"/>
<keyword evidence="1" id="KW-0808">Transferase</keyword>
<name>A0A2K8K5B1_9RHOB</name>
<sequence>MPQDKNRRFWDRIAQRYAARPLKDVAAYEAMLAATASHLRPSDRVLEIGCGTGGTAIALAPKVAHFLATDFSAEMVRIAQAKPGADAVDFRVEAAQEALDHGPFDAICAFNVLHLVEDMPALLRRIHDTLSPDGALICKTWCFSDVKLWVRALFPVLRMIGLFPVATQLGVAQLQQTLQDAGFEIVEQRIFGAYPQNPFIVARKAGHRA</sequence>
<dbReference type="OrthoDB" id="5642573at2"/>
<dbReference type="Pfam" id="PF13489">
    <property type="entry name" value="Methyltransf_23"/>
    <property type="match status" value="1"/>
</dbReference>
<dbReference type="GO" id="GO:0032259">
    <property type="term" value="P:methylation"/>
    <property type="evidence" value="ECO:0007669"/>
    <property type="project" value="UniProtKB-KW"/>
</dbReference>
<reference evidence="1 2" key="1">
    <citation type="submission" date="2017-11" db="EMBL/GenBank/DDBJ databases">
        <title>Revised Sequence and Annotation of the Rhodobaca barguzinensis strain alga05 Genome.</title>
        <authorList>
            <person name="Kopejtka K."/>
            <person name="Tomasch J.M."/>
            <person name="Bunk B."/>
            <person name="Koblizek M."/>
        </authorList>
    </citation>
    <scope>NUCLEOTIDE SEQUENCE [LARGE SCALE GENOMIC DNA]</scope>
    <source>
        <strain evidence="2">alga05</strain>
    </source>
</reference>
<dbReference type="SUPFAM" id="SSF53335">
    <property type="entry name" value="S-adenosyl-L-methionine-dependent methyltransferases"/>
    <property type="match status" value="1"/>
</dbReference>
<evidence type="ECO:0000313" key="2">
    <source>
        <dbReference type="Proteomes" id="UP000228948"/>
    </source>
</evidence>
<dbReference type="Gene3D" id="3.40.50.150">
    <property type="entry name" value="Vaccinia Virus protein VP39"/>
    <property type="match status" value="1"/>
</dbReference>
<dbReference type="GO" id="GO:0008168">
    <property type="term" value="F:methyltransferase activity"/>
    <property type="evidence" value="ECO:0007669"/>
    <property type="project" value="UniProtKB-KW"/>
</dbReference>
<organism evidence="1 2">
    <name type="scientific">Roseinatronobacter bogoriensis subsp. barguzinensis</name>
    <dbReference type="NCBI Taxonomy" id="441209"/>
    <lineage>
        <taxon>Bacteria</taxon>
        <taxon>Pseudomonadati</taxon>
        <taxon>Pseudomonadota</taxon>
        <taxon>Alphaproteobacteria</taxon>
        <taxon>Rhodobacterales</taxon>
        <taxon>Paracoccaceae</taxon>
        <taxon>Roseinatronobacter</taxon>
    </lineage>
</organism>
<dbReference type="RefSeq" id="WP_071481947.1">
    <property type="nucleotide sequence ID" value="NZ_CP024899.1"/>
</dbReference>
<dbReference type="Proteomes" id="UP000228948">
    <property type="component" value="Chromosome"/>
</dbReference>
<accession>A0A2K8K5B1</accession>
<dbReference type="AlphaFoldDB" id="A0A2K8K5B1"/>
<dbReference type="CDD" id="cd02440">
    <property type="entry name" value="AdoMet_MTases"/>
    <property type="match status" value="1"/>
</dbReference>
<dbReference type="PANTHER" id="PTHR43861">
    <property type="entry name" value="TRANS-ACONITATE 2-METHYLTRANSFERASE-RELATED"/>
    <property type="match status" value="1"/>
</dbReference>
<keyword evidence="1" id="KW-0489">Methyltransferase</keyword>
<dbReference type="EMBL" id="CP024899">
    <property type="protein sequence ID" value="ATX64651.1"/>
    <property type="molecule type" value="Genomic_DNA"/>
</dbReference>